<evidence type="ECO:0000313" key="2">
    <source>
        <dbReference type="EMBL" id="AWY06803.1"/>
    </source>
</evidence>
<protein>
    <submittedName>
        <fullName evidence="2">Uncharacterized protein</fullName>
    </submittedName>
</protein>
<sequence>MRSSPPTVRSSDRAALGVPARRAHIVSPATPEPRSGRSLPSPGRPRRKVTSHGGSIPTER</sequence>
<feature type="region of interest" description="Disordered" evidence="1">
    <location>
        <begin position="1"/>
        <end position="60"/>
    </location>
</feature>
<evidence type="ECO:0000313" key="3">
    <source>
        <dbReference type="Proteomes" id="UP000251375"/>
    </source>
</evidence>
<evidence type="ECO:0000256" key="1">
    <source>
        <dbReference type="SAM" id="MobiDB-lite"/>
    </source>
</evidence>
<gene>
    <name evidence="2" type="primary">58</name>
    <name evidence="2" type="ORF">SEA_QUHWAH_58</name>
</gene>
<dbReference type="GeneID" id="54993818"/>
<organism evidence="2 3">
    <name type="scientific">Microbacterium phage Quhwah</name>
    <dbReference type="NCBI Taxonomy" id="2992929"/>
    <lineage>
        <taxon>Viruses</taxon>
        <taxon>Duplodnaviria</taxon>
        <taxon>Heunggongvirae</taxon>
        <taxon>Uroviricota</taxon>
        <taxon>Caudoviricetes</taxon>
        <taxon>Hodgkinviridae</taxon>
        <taxon>Quhwahvirus</taxon>
        <taxon>Quhwahvirus quhwah</taxon>
        <taxon>Quhwahvirus ouhwah</taxon>
    </lineage>
</organism>
<proteinExistence type="predicted"/>
<dbReference type="Proteomes" id="UP000251375">
    <property type="component" value="Segment"/>
</dbReference>
<name>A0A2Z4QB14_9CAUD</name>
<feature type="compositionally biased region" description="Low complexity" evidence="1">
    <location>
        <begin position="32"/>
        <end position="41"/>
    </location>
</feature>
<keyword evidence="3" id="KW-1185">Reference proteome</keyword>
<reference evidence="2 3" key="1">
    <citation type="submission" date="2018-04" db="EMBL/GenBank/DDBJ databases">
        <authorList>
            <person name="Harrington T."/>
            <person name="Washburn E."/>
            <person name="Bricker J."/>
            <person name="McKinney A."/>
            <person name="Betsko A.J."/>
            <person name="Garlena R.A."/>
            <person name="Russell D.A."/>
            <person name="Pope W.A."/>
            <person name="Jacobs-Sera D."/>
            <person name="Hatfull G.F."/>
        </authorList>
    </citation>
    <scope>NUCLEOTIDE SEQUENCE [LARGE SCALE GENOMIC DNA]</scope>
</reference>
<accession>A0A2Z4QB14</accession>
<dbReference type="EMBL" id="MH271321">
    <property type="protein sequence ID" value="AWY06803.1"/>
    <property type="molecule type" value="Genomic_DNA"/>
</dbReference>
<dbReference type="RefSeq" id="YP_009803256.1">
    <property type="nucleotide sequence ID" value="NC_047993.1"/>
</dbReference>